<sequence>MNQAWDLLFEGKINEAKKLVEADFLLETCTDFSLLNLMGYIYLEEQKYNECLSIYQRYIDLARAKSDPENEHIGYHQLAMVYREMNEFQTSLFYIEREQKVIEEAFTEDTLKSSVNNYEQGYLRLKLGKVAEAFMYMAQSLKQALQTDDLIAQACAYRGLGEIGSIQNPEESHENFLQAIALFEKAGDQIGAQEVRKLLNHNHPSNGWFAPGL</sequence>
<dbReference type="Proteomes" id="UP000267979">
    <property type="component" value="Unassembled WGS sequence"/>
</dbReference>
<evidence type="ECO:0000313" key="1">
    <source>
        <dbReference type="EMBL" id="RSK17583.1"/>
    </source>
</evidence>
<name>A0A428IIS1_STROR</name>
<dbReference type="InterPro" id="IPR011990">
    <property type="entry name" value="TPR-like_helical_dom_sf"/>
</dbReference>
<evidence type="ECO:0008006" key="3">
    <source>
        <dbReference type="Google" id="ProtNLM"/>
    </source>
</evidence>
<dbReference type="EMBL" id="RMVK01000004">
    <property type="protein sequence ID" value="RSK17583.1"/>
    <property type="molecule type" value="Genomic_DNA"/>
</dbReference>
<reference evidence="1 2" key="1">
    <citation type="submission" date="2018-11" db="EMBL/GenBank/DDBJ databases">
        <title>Species Designations Belie Phenotypic and Genotypic Heterogeneity in Oral Streptococci.</title>
        <authorList>
            <person name="Velsko I."/>
        </authorList>
    </citation>
    <scope>NUCLEOTIDE SEQUENCE [LARGE SCALE GENOMIC DNA]</scope>
    <source>
        <strain evidence="1 2">BCC52</strain>
    </source>
</reference>
<dbReference type="Gene3D" id="1.25.40.10">
    <property type="entry name" value="Tetratricopeptide repeat domain"/>
    <property type="match status" value="1"/>
</dbReference>
<dbReference type="AlphaFoldDB" id="A0A428IIS1"/>
<proteinExistence type="predicted"/>
<gene>
    <name evidence="1" type="ORF">D8844_05940</name>
</gene>
<dbReference type="SUPFAM" id="SSF48452">
    <property type="entry name" value="TPR-like"/>
    <property type="match status" value="1"/>
</dbReference>
<evidence type="ECO:0000313" key="2">
    <source>
        <dbReference type="Proteomes" id="UP000267979"/>
    </source>
</evidence>
<accession>A0A428IIS1</accession>
<organism evidence="1 2">
    <name type="scientific">Streptococcus oralis</name>
    <dbReference type="NCBI Taxonomy" id="1303"/>
    <lineage>
        <taxon>Bacteria</taxon>
        <taxon>Bacillati</taxon>
        <taxon>Bacillota</taxon>
        <taxon>Bacilli</taxon>
        <taxon>Lactobacillales</taxon>
        <taxon>Streptococcaceae</taxon>
        <taxon>Streptococcus</taxon>
    </lineage>
</organism>
<comment type="caution">
    <text evidence="1">The sequence shown here is derived from an EMBL/GenBank/DDBJ whole genome shotgun (WGS) entry which is preliminary data.</text>
</comment>
<protein>
    <recommendedName>
        <fullName evidence="3">Tetratricopeptide repeat protein</fullName>
    </recommendedName>
</protein>
<dbReference type="RefSeq" id="WP_125422664.1">
    <property type="nucleotide sequence ID" value="NZ_RMVK01000004.1"/>
</dbReference>